<feature type="transmembrane region" description="Helical" evidence="1">
    <location>
        <begin position="70"/>
        <end position="90"/>
    </location>
</feature>
<name>A0A5C4Y5G5_9DEIO</name>
<evidence type="ECO:0000256" key="2">
    <source>
        <dbReference type="SAM" id="SignalP"/>
    </source>
</evidence>
<reference evidence="3 6" key="2">
    <citation type="submission" date="2020-08" db="EMBL/GenBank/DDBJ databases">
        <title>Genomic Encyclopedia of Type Strains, Phase IV (KMG-IV): sequencing the most valuable type-strain genomes for metagenomic binning, comparative biology and taxonomic classification.</title>
        <authorList>
            <person name="Goeker M."/>
        </authorList>
    </citation>
    <scope>NUCLEOTIDE SEQUENCE [LARGE SCALE GENOMIC DNA]</scope>
    <source>
        <strain evidence="3 6">DSM 12027</strain>
    </source>
</reference>
<dbReference type="Proteomes" id="UP000629870">
    <property type="component" value="Unassembled WGS sequence"/>
</dbReference>
<dbReference type="EMBL" id="VDMO01000012">
    <property type="protein sequence ID" value="TNM70684.1"/>
    <property type="molecule type" value="Genomic_DNA"/>
</dbReference>
<evidence type="ECO:0000313" key="6">
    <source>
        <dbReference type="Proteomes" id="UP000629870"/>
    </source>
</evidence>
<reference evidence="4 5" key="1">
    <citation type="submission" date="2019-06" db="EMBL/GenBank/DDBJ databases">
        <title>Genome sequence of Deinococcus radiopugnans ATCC 19172.</title>
        <authorList>
            <person name="Maclea K.S."/>
            <person name="Maynard C.R."/>
        </authorList>
    </citation>
    <scope>NUCLEOTIDE SEQUENCE [LARGE SCALE GENOMIC DNA]</scope>
    <source>
        <strain evidence="4 5">ATCC 19172</strain>
    </source>
</reference>
<feature type="transmembrane region" description="Helical" evidence="1">
    <location>
        <begin position="264"/>
        <end position="289"/>
    </location>
</feature>
<keyword evidence="6" id="KW-1185">Reference proteome</keyword>
<evidence type="ECO:0000313" key="5">
    <source>
        <dbReference type="Proteomes" id="UP000313988"/>
    </source>
</evidence>
<keyword evidence="2" id="KW-0732">Signal</keyword>
<evidence type="ECO:0000313" key="4">
    <source>
        <dbReference type="EMBL" id="TNM70684.1"/>
    </source>
</evidence>
<keyword evidence="1" id="KW-1133">Transmembrane helix</keyword>
<gene>
    <name evidence="4" type="ORF">FHR04_12350</name>
    <name evidence="3" type="ORF">HNQ04_002344</name>
</gene>
<evidence type="ECO:0008006" key="7">
    <source>
        <dbReference type="Google" id="ProtNLM"/>
    </source>
</evidence>
<dbReference type="Proteomes" id="UP000313988">
    <property type="component" value="Unassembled WGS sequence"/>
</dbReference>
<feature type="chain" id="PRO_5023048590" description="Type IV secretion system protein" evidence="2">
    <location>
        <begin position="20"/>
        <end position="435"/>
    </location>
</feature>
<feature type="transmembrane region" description="Helical" evidence="1">
    <location>
        <begin position="393"/>
        <end position="414"/>
    </location>
</feature>
<protein>
    <recommendedName>
        <fullName evidence="7">Type IV secretion system protein</fullName>
    </recommendedName>
</protein>
<feature type="signal peptide" evidence="2">
    <location>
        <begin position="1"/>
        <end position="19"/>
    </location>
</feature>
<dbReference type="RefSeq" id="WP_139403711.1">
    <property type="nucleotide sequence ID" value="NZ_JACHEW010000011.1"/>
</dbReference>
<dbReference type="AlphaFoldDB" id="A0A5C4Y5G5"/>
<dbReference type="OrthoDB" id="58875at2"/>
<dbReference type="EMBL" id="JACHEW010000011">
    <property type="protein sequence ID" value="MBB6017082.1"/>
    <property type="molecule type" value="Genomic_DNA"/>
</dbReference>
<feature type="transmembrane region" description="Helical" evidence="1">
    <location>
        <begin position="102"/>
        <end position="122"/>
    </location>
</feature>
<keyword evidence="1" id="KW-0472">Membrane</keyword>
<evidence type="ECO:0000313" key="3">
    <source>
        <dbReference type="EMBL" id="MBB6017082.1"/>
    </source>
</evidence>
<accession>A0A5C4Y5G5</accession>
<evidence type="ECO:0000256" key="1">
    <source>
        <dbReference type="SAM" id="Phobius"/>
    </source>
</evidence>
<keyword evidence="1" id="KW-0812">Transmembrane</keyword>
<comment type="caution">
    <text evidence="4">The sequence shown here is derived from an EMBL/GenBank/DDBJ whole genome shotgun (WGS) entry which is preliminary data.</text>
</comment>
<organism evidence="4 5">
    <name type="scientific">Deinococcus radiopugnans ATCC 19172</name>
    <dbReference type="NCBI Taxonomy" id="585398"/>
    <lineage>
        <taxon>Bacteria</taxon>
        <taxon>Thermotogati</taxon>
        <taxon>Deinococcota</taxon>
        <taxon>Deinococci</taxon>
        <taxon>Deinococcales</taxon>
        <taxon>Deinococcaceae</taxon>
        <taxon>Deinococcus</taxon>
    </lineage>
</organism>
<proteinExistence type="predicted"/>
<sequence length="435" mass="45769">MKTLLALMALFWVGSFAGAATDVEAEITQTHQQVQAYVDRTVGTFESYQQYTLGDPVAKLMEVAVAAKRAGLPAMMMSLATIIAMVGFFVRGWAILTTGDAVGKRGVLVQAVVVAVLLSLSFNNPLNKSVSYGALQSWNNALHWSNAKFTGAMDAKLAESSKIMVGLLGKVAVTATTLAAPELRAVGAASGKAAVGSAVKGVAKKAGGYMSRIAAKLNFSLLFMQGLVVAYAQIIYISGIAVLVGVYLFPVAAALTLWGQTRPIWMIVGSFLSAWAIAMILPLVTYLSIDKVFVEPARMAAVYSDKIDTAVRTAGLQSSIVGETFDRELDRSVSECKARQEADPNVSCVSDSNQGMLKSLYAAVKGAVMPGLDILTGVVSDLLKTIGSAVIQIFWGAVFYLFAILAIFATAALITNVLGGAATNLGNAIKGRVTQ</sequence>